<dbReference type="Pfam" id="PF02254">
    <property type="entry name" value="TrkA_N"/>
    <property type="match status" value="1"/>
</dbReference>
<dbReference type="EMBL" id="AP022325">
    <property type="protein sequence ID" value="BBU47528.1"/>
    <property type="molecule type" value="Genomic_DNA"/>
</dbReference>
<dbReference type="PROSITE" id="PS51201">
    <property type="entry name" value="RCK_N"/>
    <property type="match status" value="1"/>
</dbReference>
<dbReference type="GeneID" id="89496397"/>
<evidence type="ECO:0000313" key="3">
    <source>
        <dbReference type="EMBL" id="BBU47528.1"/>
    </source>
</evidence>
<dbReference type="Gene3D" id="3.40.50.720">
    <property type="entry name" value="NAD(P)-binding Rossmann-like Domain"/>
    <property type="match status" value="1"/>
</dbReference>
<name>A0A809SEN5_9BACT</name>
<evidence type="ECO:0000259" key="1">
    <source>
        <dbReference type="PROSITE" id="PS51201"/>
    </source>
</evidence>
<dbReference type="InterPro" id="IPR036291">
    <property type="entry name" value="NAD(P)-bd_dom_sf"/>
</dbReference>
<dbReference type="PANTHER" id="PTHR43833">
    <property type="entry name" value="POTASSIUM CHANNEL PROTEIN 2-RELATED-RELATED"/>
    <property type="match status" value="1"/>
</dbReference>
<dbReference type="PROSITE" id="PS51202">
    <property type="entry name" value="RCK_C"/>
    <property type="match status" value="1"/>
</dbReference>
<dbReference type="RefSeq" id="WP_036430635.1">
    <property type="nucleotide sequence ID" value="NZ_AP022325.1"/>
</dbReference>
<dbReference type="InterPro" id="IPR006037">
    <property type="entry name" value="RCK_C"/>
</dbReference>
<gene>
    <name evidence="3" type="ORF">JPM2_2210</name>
</gene>
<protein>
    <submittedName>
        <fullName evidence="3">Potassium transporter Trk</fullName>
    </submittedName>
</protein>
<dbReference type="AlphaFoldDB" id="A0A809SEN5"/>
<dbReference type="Gene3D" id="3.30.70.1450">
    <property type="entry name" value="Regulator of K+ conductance, C-terminal domain"/>
    <property type="match status" value="1"/>
</dbReference>
<evidence type="ECO:0000313" key="4">
    <source>
        <dbReference type="Proteomes" id="UP000464317"/>
    </source>
</evidence>
<dbReference type="GO" id="GO:0006813">
    <property type="term" value="P:potassium ion transport"/>
    <property type="evidence" value="ECO:0007669"/>
    <property type="project" value="InterPro"/>
</dbReference>
<dbReference type="InterPro" id="IPR003148">
    <property type="entry name" value="RCK_N"/>
</dbReference>
<sequence>MKYKHSEEIAVIGLGRFGQAVVEQLIKLGKSITIIDEDEDKLKIYADDVERLIVGDAAETKLLKSIGIEKFGTVVVAVPENIDIISALLELKVKNIIGRAIDRRRARILKQIGVDVIVRPEYETGIRTALIAANPNFYRFSQNLQELGDDFVLGTTIVKNKNICQKAIKDLDLNNRGINIVLIKTNGKNHRPVGNSFINEGDVVTVIGQTHDVTSAFEWFNDTSTKNTNS</sequence>
<reference evidence="3 4" key="1">
    <citation type="submission" date="2020-01" db="EMBL/GenBank/DDBJ databases">
        <title>Complete genome sequence of Mycoplasma felis strain Myco-2.</title>
        <authorList>
            <person name="Kinoshita Y."/>
            <person name="Niwa H."/>
            <person name="Uchida-Fujii E."/>
            <person name="Nukada T."/>
        </authorList>
    </citation>
    <scope>NUCLEOTIDE SEQUENCE [LARGE SCALE GENOMIC DNA]</scope>
    <source>
        <strain evidence="3 4">Myco-2</strain>
    </source>
</reference>
<proteinExistence type="predicted"/>
<dbReference type="InterPro" id="IPR050721">
    <property type="entry name" value="Trk_Ktr_HKT_K-transport"/>
</dbReference>
<dbReference type="GO" id="GO:0008324">
    <property type="term" value="F:monoatomic cation transmembrane transporter activity"/>
    <property type="evidence" value="ECO:0007669"/>
    <property type="project" value="InterPro"/>
</dbReference>
<keyword evidence="4" id="KW-1185">Reference proteome</keyword>
<feature type="domain" description="RCK C-terminal" evidence="2">
    <location>
        <begin position="139"/>
        <end position="223"/>
    </location>
</feature>
<evidence type="ECO:0000259" key="2">
    <source>
        <dbReference type="PROSITE" id="PS51202"/>
    </source>
</evidence>
<accession>A0A809SEN5</accession>
<dbReference type="SUPFAM" id="SSF116726">
    <property type="entry name" value="TrkA C-terminal domain-like"/>
    <property type="match status" value="1"/>
</dbReference>
<dbReference type="KEGG" id="mfel:JPM2_2210"/>
<dbReference type="PANTHER" id="PTHR43833:SF7">
    <property type="entry name" value="KTR SYSTEM POTASSIUM UPTAKE PROTEIN C"/>
    <property type="match status" value="1"/>
</dbReference>
<feature type="domain" description="RCK N-terminal" evidence="1">
    <location>
        <begin position="6"/>
        <end position="118"/>
    </location>
</feature>
<dbReference type="SUPFAM" id="SSF51735">
    <property type="entry name" value="NAD(P)-binding Rossmann-fold domains"/>
    <property type="match status" value="1"/>
</dbReference>
<organism evidence="3 4">
    <name type="scientific">Mycoplasmopsis felis</name>
    <dbReference type="NCBI Taxonomy" id="33923"/>
    <lineage>
        <taxon>Bacteria</taxon>
        <taxon>Bacillati</taxon>
        <taxon>Mycoplasmatota</taxon>
        <taxon>Mycoplasmoidales</taxon>
        <taxon>Metamycoplasmataceae</taxon>
        <taxon>Mycoplasmopsis</taxon>
    </lineage>
</organism>
<dbReference type="Proteomes" id="UP000464317">
    <property type="component" value="Chromosome"/>
</dbReference>
<dbReference type="Pfam" id="PF02080">
    <property type="entry name" value="TrkA_C"/>
    <property type="match status" value="1"/>
</dbReference>
<dbReference type="InterPro" id="IPR036721">
    <property type="entry name" value="RCK_C_sf"/>
</dbReference>